<evidence type="ECO:0000313" key="2">
    <source>
        <dbReference type="EMBL" id="KIW99691.1"/>
    </source>
</evidence>
<proteinExistence type="predicted"/>
<dbReference type="OrthoDB" id="4525710at2759"/>
<gene>
    <name evidence="2" type="ORF">Z518_11104</name>
</gene>
<organism evidence="2 3">
    <name type="scientific">Rhinocladiella mackenziei CBS 650.93</name>
    <dbReference type="NCBI Taxonomy" id="1442369"/>
    <lineage>
        <taxon>Eukaryota</taxon>
        <taxon>Fungi</taxon>
        <taxon>Dikarya</taxon>
        <taxon>Ascomycota</taxon>
        <taxon>Pezizomycotina</taxon>
        <taxon>Eurotiomycetes</taxon>
        <taxon>Chaetothyriomycetidae</taxon>
        <taxon>Chaetothyriales</taxon>
        <taxon>Herpotrichiellaceae</taxon>
        <taxon>Rhinocladiella</taxon>
    </lineage>
</organism>
<sequence>MRVAPASPLPKTKNATIAMVSHLCPRALKYVDETKLIVANYGNIDDETDEAEIGAADGGDDVLETEGGPDSQEAPYDGFLSLTDARTISIGSLPARDITGKRALQSEQENRRQAHFPPMDQWSSSSLHSPMHDETSPDDINPRPPGWMPRPANDLTRTSFPRDRAILLRYFVQELSLWFDICDPQRHFGQIVPRRARTPPTLSQYHLHSIRQASCTLAEA</sequence>
<dbReference type="GeneID" id="25299175"/>
<dbReference type="HOGENOM" id="CLU_1256651_0_0_1"/>
<reference evidence="2 3" key="1">
    <citation type="submission" date="2015-01" db="EMBL/GenBank/DDBJ databases">
        <title>The Genome Sequence of Rhinocladiella mackenzie CBS 650.93.</title>
        <authorList>
            <consortium name="The Broad Institute Genomics Platform"/>
            <person name="Cuomo C."/>
            <person name="de Hoog S."/>
            <person name="Gorbushina A."/>
            <person name="Stielow B."/>
            <person name="Teixiera M."/>
            <person name="Abouelleil A."/>
            <person name="Chapman S.B."/>
            <person name="Priest M."/>
            <person name="Young S.K."/>
            <person name="Wortman J."/>
            <person name="Nusbaum C."/>
            <person name="Birren B."/>
        </authorList>
    </citation>
    <scope>NUCLEOTIDE SEQUENCE [LARGE SCALE GENOMIC DNA]</scope>
    <source>
        <strain evidence="2 3">CBS 650.93</strain>
    </source>
</reference>
<dbReference type="RefSeq" id="XP_013266828.1">
    <property type="nucleotide sequence ID" value="XM_013411374.1"/>
</dbReference>
<feature type="region of interest" description="Disordered" evidence="1">
    <location>
        <begin position="57"/>
        <end position="77"/>
    </location>
</feature>
<evidence type="ECO:0000256" key="1">
    <source>
        <dbReference type="SAM" id="MobiDB-lite"/>
    </source>
</evidence>
<feature type="region of interest" description="Disordered" evidence="1">
    <location>
        <begin position="105"/>
        <end position="155"/>
    </location>
</feature>
<dbReference type="STRING" id="1442369.A0A0D2FC53"/>
<dbReference type="Proteomes" id="UP000053617">
    <property type="component" value="Unassembled WGS sequence"/>
</dbReference>
<evidence type="ECO:0000313" key="3">
    <source>
        <dbReference type="Proteomes" id="UP000053617"/>
    </source>
</evidence>
<dbReference type="AlphaFoldDB" id="A0A0D2FC53"/>
<keyword evidence="3" id="KW-1185">Reference proteome</keyword>
<dbReference type="EMBL" id="KN847485">
    <property type="protein sequence ID" value="KIW99691.1"/>
    <property type="molecule type" value="Genomic_DNA"/>
</dbReference>
<dbReference type="VEuPathDB" id="FungiDB:Z518_11104"/>
<protein>
    <submittedName>
        <fullName evidence="2">Uncharacterized protein</fullName>
    </submittedName>
</protein>
<accession>A0A0D2FC53</accession>
<name>A0A0D2FC53_9EURO</name>